<dbReference type="SUPFAM" id="SSF58104">
    <property type="entry name" value="Methyl-accepting chemotaxis protein (MCP) signaling domain"/>
    <property type="match status" value="1"/>
</dbReference>
<accession>A0A386H3Q0</accession>
<dbReference type="SMART" id="SM00283">
    <property type="entry name" value="MA"/>
    <property type="match status" value="1"/>
</dbReference>
<evidence type="ECO:0000256" key="2">
    <source>
        <dbReference type="PROSITE-ProRule" id="PRU00284"/>
    </source>
</evidence>
<protein>
    <submittedName>
        <fullName evidence="4">Methyl-accepting chemotaxis protein</fullName>
    </submittedName>
</protein>
<dbReference type="Gene3D" id="1.10.287.950">
    <property type="entry name" value="Methyl-accepting chemotaxis protein"/>
    <property type="match status" value="1"/>
</dbReference>
<organism evidence="4 5">
    <name type="scientific">Clostridium fermenticellae</name>
    <dbReference type="NCBI Taxonomy" id="2068654"/>
    <lineage>
        <taxon>Bacteria</taxon>
        <taxon>Bacillati</taxon>
        <taxon>Bacillota</taxon>
        <taxon>Clostridia</taxon>
        <taxon>Eubacteriales</taxon>
        <taxon>Clostridiaceae</taxon>
        <taxon>Clostridium</taxon>
    </lineage>
</organism>
<dbReference type="Proteomes" id="UP000266301">
    <property type="component" value="Chromosome"/>
</dbReference>
<evidence type="ECO:0000313" key="4">
    <source>
        <dbReference type="EMBL" id="AYD40286.1"/>
    </source>
</evidence>
<evidence type="ECO:0000256" key="1">
    <source>
        <dbReference type="ARBA" id="ARBA00023224"/>
    </source>
</evidence>
<keyword evidence="5" id="KW-1185">Reference proteome</keyword>
<gene>
    <name evidence="4" type="ORF">D4Z93_07030</name>
</gene>
<sequence>MNDEIIENSLQNAFNELMPYMQNFFEDEIAFTMSTTDHFIKVVNSKNINMNAAAGDELRPGGAAYECIKARKVVSLVVPEEIFGVRIKAIGIPVKDEHEKIIGSIVLVKSLERIDEIETLTQTLLDSVNGISKVSNTLTTAIQQTVNGNSKIMTEVNGAQENAKNSDEVINFVKGVASQTNLLGLNAAIEASRAGEHGKGFSVVANEIRKLSSSSSKSINEINNILVKINNSINTIATSISSSTNTFENQLKQLKDMDSSIQNLNSMVVKLEKLSE</sequence>
<dbReference type="InterPro" id="IPR004089">
    <property type="entry name" value="MCPsignal_dom"/>
</dbReference>
<dbReference type="PANTHER" id="PTHR32089:SF112">
    <property type="entry name" value="LYSOZYME-LIKE PROTEIN-RELATED"/>
    <property type="match status" value="1"/>
</dbReference>
<dbReference type="AlphaFoldDB" id="A0A386H3Q0"/>
<dbReference type="KEGG" id="cfer:D4Z93_07030"/>
<dbReference type="PANTHER" id="PTHR32089">
    <property type="entry name" value="METHYL-ACCEPTING CHEMOTAXIS PROTEIN MCPB"/>
    <property type="match status" value="1"/>
</dbReference>
<dbReference type="RefSeq" id="WP_119971789.1">
    <property type="nucleotide sequence ID" value="NZ_CP032416.1"/>
</dbReference>
<evidence type="ECO:0000313" key="5">
    <source>
        <dbReference type="Proteomes" id="UP000266301"/>
    </source>
</evidence>
<dbReference type="GO" id="GO:0016020">
    <property type="term" value="C:membrane"/>
    <property type="evidence" value="ECO:0007669"/>
    <property type="project" value="InterPro"/>
</dbReference>
<dbReference type="Pfam" id="PF00015">
    <property type="entry name" value="MCPsignal"/>
    <property type="match status" value="1"/>
</dbReference>
<evidence type="ECO:0000259" key="3">
    <source>
        <dbReference type="PROSITE" id="PS50111"/>
    </source>
</evidence>
<name>A0A386H3Q0_9CLOT</name>
<dbReference type="GO" id="GO:0007165">
    <property type="term" value="P:signal transduction"/>
    <property type="evidence" value="ECO:0007669"/>
    <property type="project" value="UniProtKB-KW"/>
</dbReference>
<dbReference type="PROSITE" id="PS50111">
    <property type="entry name" value="CHEMOTAXIS_TRANSDUC_2"/>
    <property type="match status" value="1"/>
</dbReference>
<dbReference type="OrthoDB" id="9807021at2"/>
<reference evidence="4 5" key="1">
    <citation type="journal article" date="2019" name="Int. J. Syst. Evol. Microbiol.">
        <title>Clostridium fermenticellae sp. nov., isolated from the mud in a fermentation cellar for the production of the Chinese liquor, baijiu.</title>
        <authorList>
            <person name="Xu P.X."/>
            <person name="Chai L.J."/>
            <person name="Qiu T."/>
            <person name="Zhang X.J."/>
            <person name="Lu Z.M."/>
            <person name="Xiao C."/>
            <person name="Wang S.T."/>
            <person name="Shen C.H."/>
            <person name="Shi J.S."/>
            <person name="Xu Z.H."/>
        </authorList>
    </citation>
    <scope>NUCLEOTIDE SEQUENCE [LARGE SCALE GENOMIC DNA]</scope>
    <source>
        <strain evidence="4 5">JN500901</strain>
    </source>
</reference>
<dbReference type="EMBL" id="CP032416">
    <property type="protein sequence ID" value="AYD40286.1"/>
    <property type="molecule type" value="Genomic_DNA"/>
</dbReference>
<proteinExistence type="predicted"/>
<keyword evidence="1 2" id="KW-0807">Transducer</keyword>
<feature type="domain" description="Methyl-accepting transducer" evidence="3">
    <location>
        <begin position="107"/>
        <end position="276"/>
    </location>
</feature>